<reference evidence="5" key="1">
    <citation type="submission" date="2019-07" db="EMBL/GenBank/DDBJ databases">
        <title>Genomic Encyclopedia of Type Strains, Phase IV (KMG-IV): sequencing the most valuable type-strain genomes for metagenomic binning, comparative biology and taxonomic classification.</title>
        <authorList>
            <person name="Goeker M."/>
        </authorList>
    </citation>
    <scope>NUCLEOTIDE SEQUENCE</scope>
    <source>
        <strain evidence="5">DSM 44596</strain>
    </source>
</reference>
<dbReference type="Pfam" id="PF00106">
    <property type="entry name" value="adh_short"/>
    <property type="match status" value="1"/>
</dbReference>
<evidence type="ECO:0000256" key="1">
    <source>
        <dbReference type="ARBA" id="ARBA00006484"/>
    </source>
</evidence>
<dbReference type="PANTHER" id="PTHR42760:SF133">
    <property type="entry name" value="3-OXOACYL-[ACYL-CARRIER-PROTEIN] REDUCTASE"/>
    <property type="match status" value="1"/>
</dbReference>
<protein>
    <submittedName>
        <fullName evidence="5">SDR family mycofactocin-dependent oxidoreductase</fullName>
    </submittedName>
</protein>
<proteinExistence type="inferred from homology"/>
<dbReference type="NCBIfam" id="TIGR03971">
    <property type="entry name" value="SDR_subfam_1"/>
    <property type="match status" value="1"/>
</dbReference>
<evidence type="ECO:0000313" key="5">
    <source>
        <dbReference type="EMBL" id="TYQ06873.1"/>
    </source>
</evidence>
<evidence type="ECO:0000256" key="3">
    <source>
        <dbReference type="ARBA" id="ARBA00023027"/>
    </source>
</evidence>
<dbReference type="PRINTS" id="PR00080">
    <property type="entry name" value="SDRFAMILY"/>
</dbReference>
<dbReference type="Gene3D" id="3.40.50.720">
    <property type="entry name" value="NAD(P)-binding Rossmann-like Domain"/>
    <property type="match status" value="1"/>
</dbReference>
<dbReference type="InterPro" id="IPR023985">
    <property type="entry name" value="SDR_subfam_1"/>
</dbReference>
<dbReference type="AlphaFoldDB" id="A0A652YUZ1"/>
<evidence type="ECO:0000256" key="4">
    <source>
        <dbReference type="RuleBase" id="RU000363"/>
    </source>
</evidence>
<dbReference type="CDD" id="cd05233">
    <property type="entry name" value="SDR_c"/>
    <property type="match status" value="1"/>
</dbReference>
<comment type="caution">
    <text evidence="5">The sequence shown here is derived from an EMBL/GenBank/DDBJ whole genome shotgun (WGS) entry which is preliminary data.</text>
</comment>
<dbReference type="PANTHER" id="PTHR42760">
    <property type="entry name" value="SHORT-CHAIN DEHYDROGENASES/REDUCTASES FAMILY MEMBER"/>
    <property type="match status" value="1"/>
</dbReference>
<keyword evidence="3" id="KW-0520">NAD</keyword>
<name>A0A652YUZ1_NOCGL</name>
<accession>A0A652YUZ1</accession>
<dbReference type="GO" id="GO:0016616">
    <property type="term" value="F:oxidoreductase activity, acting on the CH-OH group of donors, NAD or NADP as acceptor"/>
    <property type="evidence" value="ECO:0007669"/>
    <property type="project" value="TreeGrafter"/>
</dbReference>
<dbReference type="NCBIfam" id="NF009467">
    <property type="entry name" value="PRK12826.1-3"/>
    <property type="match status" value="1"/>
</dbReference>
<organism evidence="5">
    <name type="scientific">Nocardia globerula</name>
    <dbReference type="NCBI Taxonomy" id="1818"/>
    <lineage>
        <taxon>Bacteria</taxon>
        <taxon>Bacillati</taxon>
        <taxon>Actinomycetota</taxon>
        <taxon>Actinomycetes</taxon>
        <taxon>Mycobacteriales</taxon>
        <taxon>Nocardiaceae</taxon>
        <taxon>Nocardia</taxon>
    </lineage>
</organism>
<comment type="similarity">
    <text evidence="1 4">Belongs to the short-chain dehydrogenases/reductases (SDR) family.</text>
</comment>
<evidence type="ECO:0000256" key="2">
    <source>
        <dbReference type="ARBA" id="ARBA00023002"/>
    </source>
</evidence>
<dbReference type="InterPro" id="IPR036291">
    <property type="entry name" value="NAD(P)-bd_dom_sf"/>
</dbReference>
<sequence length="292" mass="30698">MVLEPPRQVAGLKGKPMTERVNGRVSGKVALITGAARGQGRAHAVRLAAEGADVIVVDLCAPIRGVPYAPATPEDLEETVRLVEKTGQQAISAIVDVRDLEKLRGIVDDAVIRLGRLDVVVANAAICSAAPWHEVTPESFEDTIGTNVTGVWNTVMVSAPHLVERGSGSIILISSAAGLKAQPFTMPYTTSKWAVRGMAKAFAAELAQHSIRVNSVHPTGVNTPMVNDGGLGGQLDKAIAGNSRIGAMMINMLPVDIIAPEDVSDTVLFLASDESKYITAHELAPDAGVTEF</sequence>
<dbReference type="InterPro" id="IPR002347">
    <property type="entry name" value="SDR_fam"/>
</dbReference>
<dbReference type="InterPro" id="IPR020904">
    <property type="entry name" value="Sc_DH/Rdtase_CS"/>
</dbReference>
<dbReference type="EMBL" id="VNIQ01000002">
    <property type="protein sequence ID" value="TYQ06873.1"/>
    <property type="molecule type" value="Genomic_DNA"/>
</dbReference>
<dbReference type="SUPFAM" id="SSF51735">
    <property type="entry name" value="NAD(P)-binding Rossmann-fold domains"/>
    <property type="match status" value="1"/>
</dbReference>
<dbReference type="PRINTS" id="PR00081">
    <property type="entry name" value="GDHRDH"/>
</dbReference>
<dbReference type="PROSITE" id="PS00061">
    <property type="entry name" value="ADH_SHORT"/>
    <property type="match status" value="1"/>
</dbReference>
<keyword evidence="2" id="KW-0560">Oxidoreductase</keyword>
<dbReference type="FunFam" id="3.40.50.720:FF:000084">
    <property type="entry name" value="Short-chain dehydrogenase reductase"/>
    <property type="match status" value="1"/>
</dbReference>
<gene>
    <name evidence="5" type="ORF">FNL38_1021017</name>
</gene>